<dbReference type="AlphaFoldDB" id="D8VET0"/>
<reference evidence="2" key="1">
    <citation type="journal article" date="2009" name="Science">
        <title>Extensive, recent intron gains in Daphnia populations.</title>
        <authorList>
            <person name="Li W."/>
            <person name="Tucker A.E."/>
            <person name="Sung W."/>
            <person name="Thomas W.K."/>
            <person name="Lynch M."/>
        </authorList>
    </citation>
    <scope>NUCLEOTIDE SEQUENCE</scope>
</reference>
<protein>
    <submittedName>
        <fullName evidence="2">Dappu_42116-like protein</fullName>
    </submittedName>
</protein>
<evidence type="ECO:0000256" key="1">
    <source>
        <dbReference type="SAM" id="MobiDB-lite"/>
    </source>
</evidence>
<organism evidence="2">
    <name type="scientific">Daphnia obtusa</name>
    <dbReference type="NCBI Taxonomy" id="35527"/>
    <lineage>
        <taxon>Eukaryota</taxon>
        <taxon>Metazoa</taxon>
        <taxon>Ecdysozoa</taxon>
        <taxon>Arthropoda</taxon>
        <taxon>Crustacea</taxon>
        <taxon>Branchiopoda</taxon>
        <taxon>Diplostraca</taxon>
        <taxon>Cladocera</taxon>
        <taxon>Anomopoda</taxon>
        <taxon>Daphniidae</taxon>
        <taxon>Daphnia</taxon>
    </lineage>
</organism>
<feature type="non-terminal residue" evidence="2">
    <location>
        <position position="1"/>
    </location>
</feature>
<sequence>RSAASSQRERPVAIQHQQQQTADGRGPQNWRLRPAGPGGQCGRRAGRQRLCQRPDGERRPGFDWDHNDRPAVREPFRSHALRSVGSAQLQGWRFGSRSNEHDVGLGRRPGRLPSD</sequence>
<feature type="non-terminal residue" evidence="2">
    <location>
        <position position="115"/>
    </location>
</feature>
<feature type="region of interest" description="Disordered" evidence="1">
    <location>
        <begin position="92"/>
        <end position="115"/>
    </location>
</feature>
<dbReference type="EMBL" id="GQ985106">
    <property type="protein sequence ID" value="ACZ68350.1"/>
    <property type="molecule type" value="mRNA"/>
</dbReference>
<feature type="compositionally biased region" description="Basic and acidic residues" evidence="1">
    <location>
        <begin position="52"/>
        <end position="70"/>
    </location>
</feature>
<feature type="region of interest" description="Disordered" evidence="1">
    <location>
        <begin position="1"/>
        <end position="70"/>
    </location>
</feature>
<accession>D8VET0</accession>
<proteinExistence type="evidence at transcript level"/>
<name>D8VET0_9CRUS</name>
<evidence type="ECO:0000313" key="2">
    <source>
        <dbReference type="EMBL" id="ACZ68350.1"/>
    </source>
</evidence>